<dbReference type="GO" id="GO:0004518">
    <property type="term" value="F:nuclease activity"/>
    <property type="evidence" value="ECO:0007669"/>
    <property type="project" value="UniProtKB-KW"/>
</dbReference>
<dbReference type="GO" id="GO:0005829">
    <property type="term" value="C:cytosol"/>
    <property type="evidence" value="ECO:0007669"/>
    <property type="project" value="TreeGrafter"/>
</dbReference>
<organism evidence="7 8">
    <name type="scientific">Candidatus Woesebacteria bacterium GWB1_43_5</name>
    <dbReference type="NCBI Taxonomy" id="1802474"/>
    <lineage>
        <taxon>Bacteria</taxon>
        <taxon>Candidatus Woeseibacteriota</taxon>
    </lineage>
</organism>
<accession>A0A1F7WTD3</accession>
<dbReference type="GO" id="GO:0016788">
    <property type="term" value="F:hydrolase activity, acting on ester bonds"/>
    <property type="evidence" value="ECO:0007669"/>
    <property type="project" value="UniProtKB-UniRule"/>
</dbReference>
<evidence type="ECO:0000256" key="3">
    <source>
        <dbReference type="ARBA" id="ARBA00022722"/>
    </source>
</evidence>
<keyword evidence="2 5" id="KW-0690">Ribosome biogenesis</keyword>
<feature type="domain" description="YqgF/RNase H-like" evidence="6">
    <location>
        <begin position="1"/>
        <end position="95"/>
    </location>
</feature>
<dbReference type="AlphaFoldDB" id="A0A1F7WTD3"/>
<comment type="subcellular location">
    <subcellularLocation>
        <location evidence="5">Cytoplasm</location>
    </subcellularLocation>
</comment>
<keyword evidence="4 5" id="KW-0378">Hydrolase</keyword>
<dbReference type="InterPro" id="IPR012337">
    <property type="entry name" value="RNaseH-like_sf"/>
</dbReference>
<gene>
    <name evidence="7" type="ORF">A2125_00635</name>
</gene>
<dbReference type="InterPro" id="IPR006641">
    <property type="entry name" value="YqgF/RNaseH-like_dom"/>
</dbReference>
<proteinExistence type="inferred from homology"/>
<comment type="caution">
    <text evidence="7">The sequence shown here is derived from an EMBL/GenBank/DDBJ whole genome shotgun (WGS) entry which is preliminary data.</text>
</comment>
<dbReference type="CDD" id="cd16964">
    <property type="entry name" value="YqgF"/>
    <property type="match status" value="1"/>
</dbReference>
<comment type="function">
    <text evidence="5">Could be a nuclease involved in processing of the 5'-end of pre-16S rRNA.</text>
</comment>
<dbReference type="EC" id="3.1.-.-" evidence="5"/>
<dbReference type="Gene3D" id="3.30.420.140">
    <property type="entry name" value="YqgF/RNase H-like domain"/>
    <property type="match status" value="1"/>
</dbReference>
<dbReference type="HAMAP" id="MF_00651">
    <property type="entry name" value="Nuclease_YqgF"/>
    <property type="match status" value="1"/>
</dbReference>
<evidence type="ECO:0000259" key="6">
    <source>
        <dbReference type="SMART" id="SM00732"/>
    </source>
</evidence>
<evidence type="ECO:0000256" key="1">
    <source>
        <dbReference type="ARBA" id="ARBA00022490"/>
    </source>
</evidence>
<evidence type="ECO:0000256" key="5">
    <source>
        <dbReference type="HAMAP-Rule" id="MF_00651"/>
    </source>
</evidence>
<dbReference type="EMBL" id="MGFM01000024">
    <property type="protein sequence ID" value="OGM05739.1"/>
    <property type="molecule type" value="Genomic_DNA"/>
</dbReference>
<keyword evidence="1 5" id="KW-0963">Cytoplasm</keyword>
<reference evidence="7 8" key="1">
    <citation type="journal article" date="2016" name="Nat. Commun.">
        <title>Thousands of microbial genomes shed light on interconnected biogeochemical processes in an aquifer system.</title>
        <authorList>
            <person name="Anantharaman K."/>
            <person name="Brown C.T."/>
            <person name="Hug L.A."/>
            <person name="Sharon I."/>
            <person name="Castelle C.J."/>
            <person name="Probst A.J."/>
            <person name="Thomas B.C."/>
            <person name="Singh A."/>
            <person name="Wilkins M.J."/>
            <person name="Karaoz U."/>
            <person name="Brodie E.L."/>
            <person name="Williams K.H."/>
            <person name="Hubbard S.S."/>
            <person name="Banfield J.F."/>
        </authorList>
    </citation>
    <scope>NUCLEOTIDE SEQUENCE [LARGE SCALE GENOMIC DNA]</scope>
</reference>
<evidence type="ECO:0000256" key="4">
    <source>
        <dbReference type="ARBA" id="ARBA00022801"/>
    </source>
</evidence>
<dbReference type="NCBIfam" id="TIGR00250">
    <property type="entry name" value="RNAse_H_YqgF"/>
    <property type="match status" value="1"/>
</dbReference>
<dbReference type="GO" id="GO:0000967">
    <property type="term" value="P:rRNA 5'-end processing"/>
    <property type="evidence" value="ECO:0007669"/>
    <property type="project" value="UniProtKB-UniRule"/>
</dbReference>
<name>A0A1F7WTD3_9BACT</name>
<dbReference type="SMART" id="SM00732">
    <property type="entry name" value="YqgFc"/>
    <property type="match status" value="1"/>
</dbReference>
<dbReference type="SUPFAM" id="SSF53098">
    <property type="entry name" value="Ribonuclease H-like"/>
    <property type="match status" value="1"/>
</dbReference>
<keyword evidence="3 5" id="KW-0540">Nuclease</keyword>
<dbReference type="InterPro" id="IPR005227">
    <property type="entry name" value="YqgF"/>
</dbReference>
<dbReference type="Proteomes" id="UP000178812">
    <property type="component" value="Unassembled WGS sequence"/>
</dbReference>
<evidence type="ECO:0000313" key="7">
    <source>
        <dbReference type="EMBL" id="OGM05739.1"/>
    </source>
</evidence>
<dbReference type="PANTHER" id="PTHR33317">
    <property type="entry name" value="POLYNUCLEOTIDYL TRANSFERASE, RIBONUCLEASE H-LIKE SUPERFAMILY PROTEIN"/>
    <property type="match status" value="1"/>
</dbReference>
<sequence>MKILGIDYGRSKIGLALGDTDSRLAEPWKILRYKDIKTLGEEIKKIIDGQGVEKVVVGVSEGKMGEESNKFSLSLRKSLKIPVETFDETLSTYDAQRLSIEAGIQRKKRKGMEDAYSAVLILQSYLEA</sequence>
<dbReference type="InterPro" id="IPR037027">
    <property type="entry name" value="YqgF/RNaseH-like_dom_sf"/>
</dbReference>
<comment type="similarity">
    <text evidence="5">Belongs to the YqgF HJR family.</text>
</comment>
<evidence type="ECO:0000313" key="8">
    <source>
        <dbReference type="Proteomes" id="UP000178812"/>
    </source>
</evidence>
<protein>
    <recommendedName>
        <fullName evidence="5">Putative pre-16S rRNA nuclease</fullName>
        <ecNumber evidence="5">3.1.-.-</ecNumber>
    </recommendedName>
</protein>
<dbReference type="PANTHER" id="PTHR33317:SF4">
    <property type="entry name" value="POLYNUCLEOTIDYL TRANSFERASE, RIBONUCLEASE H-LIKE SUPERFAMILY PROTEIN"/>
    <property type="match status" value="1"/>
</dbReference>
<evidence type="ECO:0000256" key="2">
    <source>
        <dbReference type="ARBA" id="ARBA00022517"/>
    </source>
</evidence>
<dbReference type="Pfam" id="PF03652">
    <property type="entry name" value="RuvX"/>
    <property type="match status" value="1"/>
</dbReference>